<dbReference type="InterPro" id="IPR003439">
    <property type="entry name" value="ABC_transporter-like_ATP-bd"/>
</dbReference>
<dbReference type="InterPro" id="IPR027417">
    <property type="entry name" value="P-loop_NTPase"/>
</dbReference>
<dbReference type="AlphaFoldDB" id="A0A6J7G9A0"/>
<dbReference type="GO" id="GO:0005524">
    <property type="term" value="F:ATP binding"/>
    <property type="evidence" value="ECO:0007669"/>
    <property type="project" value="UniProtKB-KW"/>
</dbReference>
<evidence type="ECO:0000313" key="7">
    <source>
        <dbReference type="EMBL" id="CAB4904781.1"/>
    </source>
</evidence>
<evidence type="ECO:0000259" key="6">
    <source>
        <dbReference type="PROSITE" id="PS50893"/>
    </source>
</evidence>
<keyword evidence="4" id="KW-0067">ATP-binding</keyword>
<organism evidence="7">
    <name type="scientific">freshwater metagenome</name>
    <dbReference type="NCBI Taxonomy" id="449393"/>
    <lineage>
        <taxon>unclassified sequences</taxon>
        <taxon>metagenomes</taxon>
        <taxon>ecological metagenomes</taxon>
    </lineage>
</organism>
<feature type="domain" description="ABC transporter" evidence="6">
    <location>
        <begin position="3"/>
        <end position="228"/>
    </location>
</feature>
<dbReference type="PROSITE" id="PS50893">
    <property type="entry name" value="ABC_TRANSPORTER_2"/>
    <property type="match status" value="1"/>
</dbReference>
<sequence>MSLVLNDVTVSRGVGPVISNVTLEVKPGEITTLVGPNGAGKTSLIESIAGVLIPSGGSVVMNDVDITRFSKRKRARAGLAIVEQGRMIFPSLTVRENLQLTARTKSDFDAALALFPELEKRINNQTVLLSGGEQQMVVLARAFASKPKYLLLDEMSLGLAPVVFMRLLPVIEGIAKSGVGVLLVEQFAHLALGIAADAMVVTSGRVSYHGSPKKLTSDAELMRKSYMGE</sequence>
<dbReference type="GO" id="GO:0015807">
    <property type="term" value="P:L-amino acid transport"/>
    <property type="evidence" value="ECO:0007669"/>
    <property type="project" value="TreeGrafter"/>
</dbReference>
<reference evidence="7" key="1">
    <citation type="submission" date="2020-05" db="EMBL/GenBank/DDBJ databases">
        <authorList>
            <person name="Chiriac C."/>
            <person name="Salcher M."/>
            <person name="Ghai R."/>
            <person name="Kavagutti S V."/>
        </authorList>
    </citation>
    <scope>NUCLEOTIDE SEQUENCE</scope>
</reference>
<dbReference type="PANTHER" id="PTHR43820:SF4">
    <property type="entry name" value="HIGH-AFFINITY BRANCHED-CHAIN AMINO ACID TRANSPORT ATP-BINDING PROTEIN LIVF"/>
    <property type="match status" value="1"/>
</dbReference>
<dbReference type="PANTHER" id="PTHR43820">
    <property type="entry name" value="HIGH-AFFINITY BRANCHED-CHAIN AMINO ACID TRANSPORT ATP-BINDING PROTEIN LIVF"/>
    <property type="match status" value="1"/>
</dbReference>
<gene>
    <name evidence="7" type="ORF">UFOPK3516_01125</name>
</gene>
<dbReference type="EMBL" id="CAFBMB010000096">
    <property type="protein sequence ID" value="CAB4904781.1"/>
    <property type="molecule type" value="Genomic_DNA"/>
</dbReference>
<dbReference type="Gene3D" id="3.40.50.300">
    <property type="entry name" value="P-loop containing nucleotide triphosphate hydrolases"/>
    <property type="match status" value="1"/>
</dbReference>
<protein>
    <submittedName>
        <fullName evidence="7">Unannotated protein</fullName>
    </submittedName>
</protein>
<evidence type="ECO:0000256" key="3">
    <source>
        <dbReference type="ARBA" id="ARBA00022741"/>
    </source>
</evidence>
<dbReference type="PROSITE" id="PS00211">
    <property type="entry name" value="ABC_TRANSPORTER_1"/>
    <property type="match status" value="1"/>
</dbReference>
<dbReference type="InterPro" id="IPR052156">
    <property type="entry name" value="BCAA_Transport_ATP-bd_LivF"/>
</dbReference>
<keyword evidence="3" id="KW-0547">Nucleotide-binding</keyword>
<dbReference type="GO" id="GO:0015658">
    <property type="term" value="F:branched-chain amino acid transmembrane transporter activity"/>
    <property type="evidence" value="ECO:0007669"/>
    <property type="project" value="TreeGrafter"/>
</dbReference>
<dbReference type="SUPFAM" id="SSF52540">
    <property type="entry name" value="P-loop containing nucleoside triphosphate hydrolases"/>
    <property type="match status" value="1"/>
</dbReference>
<comment type="similarity">
    <text evidence="1">Belongs to the ABC transporter superfamily.</text>
</comment>
<dbReference type="Pfam" id="PF00005">
    <property type="entry name" value="ABC_tran"/>
    <property type="match status" value="1"/>
</dbReference>
<name>A0A6J7G9A0_9ZZZZ</name>
<dbReference type="GO" id="GO:0016887">
    <property type="term" value="F:ATP hydrolysis activity"/>
    <property type="evidence" value="ECO:0007669"/>
    <property type="project" value="InterPro"/>
</dbReference>
<evidence type="ECO:0000256" key="2">
    <source>
        <dbReference type="ARBA" id="ARBA00022448"/>
    </source>
</evidence>
<dbReference type="SMART" id="SM00382">
    <property type="entry name" value="AAA"/>
    <property type="match status" value="1"/>
</dbReference>
<evidence type="ECO:0000256" key="5">
    <source>
        <dbReference type="ARBA" id="ARBA00022970"/>
    </source>
</evidence>
<accession>A0A6J7G9A0</accession>
<dbReference type="InterPro" id="IPR017871">
    <property type="entry name" value="ABC_transporter-like_CS"/>
</dbReference>
<keyword evidence="2" id="KW-0813">Transport</keyword>
<dbReference type="InterPro" id="IPR003593">
    <property type="entry name" value="AAA+_ATPase"/>
</dbReference>
<keyword evidence="5" id="KW-0029">Amino-acid transport</keyword>
<evidence type="ECO:0000256" key="4">
    <source>
        <dbReference type="ARBA" id="ARBA00022840"/>
    </source>
</evidence>
<evidence type="ECO:0000256" key="1">
    <source>
        <dbReference type="ARBA" id="ARBA00005417"/>
    </source>
</evidence>
<proteinExistence type="inferred from homology"/>